<gene>
    <name evidence="1" type="ORF">GP644_18530</name>
</gene>
<protein>
    <submittedName>
        <fullName evidence="1">Bleomycin resistance protein</fullName>
    </submittedName>
</protein>
<dbReference type="Gene3D" id="3.10.180.10">
    <property type="entry name" value="2,3-Dihydroxybiphenyl 1,2-Dioxygenase, domain 1"/>
    <property type="match status" value="1"/>
</dbReference>
<dbReference type="AlphaFoldDB" id="A0A6A4RCX0"/>
<accession>A0A6A4RCX0</accession>
<name>A0A6A4RCX0_9RHOB</name>
<comment type="caution">
    <text evidence="1">The sequence shown here is derived from an EMBL/GenBank/DDBJ whole genome shotgun (WGS) entry which is preliminary data.</text>
</comment>
<dbReference type="EMBL" id="WSFO01000012">
    <property type="protein sequence ID" value="KAE9627580.1"/>
    <property type="molecule type" value="Genomic_DNA"/>
</dbReference>
<dbReference type="RefSeq" id="WP_158980845.1">
    <property type="nucleotide sequence ID" value="NZ_WSFO01000012.1"/>
</dbReference>
<reference evidence="1 2" key="1">
    <citation type="submission" date="2019-12" db="EMBL/GenBank/DDBJ databases">
        <authorList>
            <person name="Zhang Y.-J."/>
        </authorList>
    </citation>
    <scope>NUCLEOTIDE SEQUENCE [LARGE SCALE GENOMIC DNA]</scope>
    <source>
        <strain evidence="1 2">H18S-6</strain>
    </source>
</reference>
<dbReference type="SUPFAM" id="SSF54593">
    <property type="entry name" value="Glyoxalase/Bleomycin resistance protein/Dihydroxybiphenyl dioxygenase"/>
    <property type="match status" value="1"/>
</dbReference>
<sequence length="126" mass="14221">MTDQGRITANLPSRDFDKTEAFYQDLGFETVYRGEGWMILSRDSMMVEFFPYPDLNPSESYFSASMRLPDIDLMHGEWANLNLPSAQGNVPRLSAPFELGGDAPRMFALVDPDGSLWRVMEGTTNT</sequence>
<proteinExistence type="predicted"/>
<evidence type="ECO:0000313" key="2">
    <source>
        <dbReference type="Proteomes" id="UP000441586"/>
    </source>
</evidence>
<evidence type="ECO:0000313" key="1">
    <source>
        <dbReference type="EMBL" id="KAE9627580.1"/>
    </source>
</evidence>
<dbReference type="InterPro" id="IPR029068">
    <property type="entry name" value="Glyas_Bleomycin-R_OHBP_Dase"/>
</dbReference>
<organism evidence="1 2">
    <name type="scientific">Parasedimentitalea maritima</name>
    <dbReference type="NCBI Taxonomy" id="2578117"/>
    <lineage>
        <taxon>Bacteria</taxon>
        <taxon>Pseudomonadati</taxon>
        <taxon>Pseudomonadota</taxon>
        <taxon>Alphaproteobacteria</taxon>
        <taxon>Rhodobacterales</taxon>
        <taxon>Paracoccaceae</taxon>
        <taxon>Parasedimentitalea</taxon>
    </lineage>
</organism>
<dbReference type="Proteomes" id="UP000441586">
    <property type="component" value="Unassembled WGS sequence"/>
</dbReference>